<reference evidence="1 2" key="1">
    <citation type="submission" date="2024-04" db="EMBL/GenBank/DDBJ databases">
        <authorList>
            <consortium name="Genoscope - CEA"/>
            <person name="William W."/>
        </authorList>
    </citation>
    <scope>NUCLEOTIDE SEQUENCE [LARGE SCALE GENOMIC DNA]</scope>
</reference>
<gene>
    <name evidence="1" type="ORF">GSLYS_00011732001</name>
</gene>
<accession>A0AAV2HV02</accession>
<dbReference type="EMBL" id="CAXITT010000277">
    <property type="protein sequence ID" value="CAL1537840.1"/>
    <property type="molecule type" value="Genomic_DNA"/>
</dbReference>
<feature type="non-terminal residue" evidence="1">
    <location>
        <position position="1"/>
    </location>
</feature>
<organism evidence="1 2">
    <name type="scientific">Lymnaea stagnalis</name>
    <name type="common">Great pond snail</name>
    <name type="synonym">Helix stagnalis</name>
    <dbReference type="NCBI Taxonomy" id="6523"/>
    <lineage>
        <taxon>Eukaryota</taxon>
        <taxon>Metazoa</taxon>
        <taxon>Spiralia</taxon>
        <taxon>Lophotrochozoa</taxon>
        <taxon>Mollusca</taxon>
        <taxon>Gastropoda</taxon>
        <taxon>Heterobranchia</taxon>
        <taxon>Euthyneura</taxon>
        <taxon>Panpulmonata</taxon>
        <taxon>Hygrophila</taxon>
        <taxon>Lymnaeoidea</taxon>
        <taxon>Lymnaeidae</taxon>
        <taxon>Lymnaea</taxon>
    </lineage>
</organism>
<keyword evidence="2" id="KW-1185">Reference proteome</keyword>
<proteinExistence type="predicted"/>
<comment type="caution">
    <text evidence="1">The sequence shown here is derived from an EMBL/GenBank/DDBJ whole genome shotgun (WGS) entry which is preliminary data.</text>
</comment>
<evidence type="ECO:0000313" key="2">
    <source>
        <dbReference type="Proteomes" id="UP001497497"/>
    </source>
</evidence>
<sequence>VFDVLLNLSWNCWGPFAKLNNAAPSGYQLWPRLGINCGPDCVSTVAPSLYQLQQVYSQFSCTSHHNIQMCTVFNPSVGQLFVLCWSSVGHLLTGHCLFIHWSSVGHLLVTASLLPWCLPAI</sequence>
<dbReference type="AlphaFoldDB" id="A0AAV2HV02"/>
<name>A0AAV2HV02_LYMST</name>
<protein>
    <submittedName>
        <fullName evidence="1">Uncharacterized protein</fullName>
    </submittedName>
</protein>
<dbReference type="Proteomes" id="UP001497497">
    <property type="component" value="Unassembled WGS sequence"/>
</dbReference>
<evidence type="ECO:0000313" key="1">
    <source>
        <dbReference type="EMBL" id="CAL1537840.1"/>
    </source>
</evidence>